<feature type="transmembrane region" description="Helical" evidence="1">
    <location>
        <begin position="113"/>
        <end position="135"/>
    </location>
</feature>
<dbReference type="PANTHER" id="PTHR34220:SF7">
    <property type="entry name" value="SENSOR HISTIDINE KINASE YPDA"/>
    <property type="match status" value="1"/>
</dbReference>
<keyword evidence="1" id="KW-0472">Membrane</keyword>
<dbReference type="Pfam" id="PF06580">
    <property type="entry name" value="His_kinase"/>
    <property type="match status" value="1"/>
</dbReference>
<sequence>MQMTKPRAYWLCQIIGWSSWGLLNFAVLLMQSNKIAFTDLFGAVFQLAFYIGSSHFLRYLIKKKQWFTFSSIRLIPRILISNFLLGLLNYFSLILVSFLMGTLVVSVELRPPHILLGILAPAAMYFLWSLVYFTYHYFEEYNRSLQYQAVIRDTELNNLRAQLNPHFIFNALNSIRALVDENPKKSKSAITQLSNILRTSLQVDKQKLVLLQDEMATVEDYLSLESIRYEERLNVEWEVSKRTHKIKIPPMMIQTLVENGIKHGISKLKSGGTISVMARIEGDFLVVQIRNSGVYLDHKPITKRGYGLDNTKKRIELIYGEMARFSIKNESENTVLTELVLPKGY</sequence>
<evidence type="ECO:0000313" key="3">
    <source>
        <dbReference type="EMBL" id="SMD35409.1"/>
    </source>
</evidence>
<keyword evidence="1" id="KW-0812">Transmembrane</keyword>
<dbReference type="PANTHER" id="PTHR34220">
    <property type="entry name" value="SENSOR HISTIDINE KINASE YPDA"/>
    <property type="match status" value="1"/>
</dbReference>
<keyword evidence="4" id="KW-1185">Reference proteome</keyword>
<name>A0A1W2GFG1_REIFA</name>
<keyword evidence="3" id="KW-0418">Kinase</keyword>
<reference evidence="3 4" key="1">
    <citation type="submission" date="2017-04" db="EMBL/GenBank/DDBJ databases">
        <authorList>
            <person name="Afonso C.L."/>
            <person name="Miller P.J."/>
            <person name="Scott M.A."/>
            <person name="Spackman E."/>
            <person name="Goraichik I."/>
            <person name="Dimitrov K.M."/>
            <person name="Suarez D.L."/>
            <person name="Swayne D.E."/>
        </authorList>
    </citation>
    <scope>NUCLEOTIDE SEQUENCE [LARGE SCALE GENOMIC DNA]</scope>
    <source>
        <strain evidence="3 4">DSM 26133</strain>
    </source>
</reference>
<dbReference type="OrthoDB" id="9792992at2"/>
<dbReference type="STRING" id="692418.SAMN04488029_2506"/>
<gene>
    <name evidence="3" type="ORF">SAMN04488029_2506</name>
</gene>
<feature type="transmembrane region" description="Helical" evidence="1">
    <location>
        <begin position="7"/>
        <end position="28"/>
    </location>
</feature>
<dbReference type="EMBL" id="FWYF01000002">
    <property type="protein sequence ID" value="SMD35409.1"/>
    <property type="molecule type" value="Genomic_DNA"/>
</dbReference>
<dbReference type="Proteomes" id="UP000192472">
    <property type="component" value="Unassembled WGS sequence"/>
</dbReference>
<dbReference type="Gene3D" id="3.30.565.10">
    <property type="entry name" value="Histidine kinase-like ATPase, C-terminal domain"/>
    <property type="match status" value="1"/>
</dbReference>
<keyword evidence="1" id="KW-1133">Transmembrane helix</keyword>
<dbReference type="InterPro" id="IPR050640">
    <property type="entry name" value="Bact_2-comp_sensor_kinase"/>
</dbReference>
<evidence type="ECO:0000256" key="1">
    <source>
        <dbReference type="SAM" id="Phobius"/>
    </source>
</evidence>
<accession>A0A1W2GFG1</accession>
<protein>
    <submittedName>
        <fullName evidence="3">Histidine kinase</fullName>
    </submittedName>
</protein>
<dbReference type="AlphaFoldDB" id="A0A1W2GFG1"/>
<dbReference type="GO" id="GO:0016020">
    <property type="term" value="C:membrane"/>
    <property type="evidence" value="ECO:0007669"/>
    <property type="project" value="InterPro"/>
</dbReference>
<feature type="transmembrane region" description="Helical" evidence="1">
    <location>
        <begin position="40"/>
        <end position="61"/>
    </location>
</feature>
<keyword evidence="3" id="KW-0808">Transferase</keyword>
<dbReference type="InterPro" id="IPR036890">
    <property type="entry name" value="HATPase_C_sf"/>
</dbReference>
<proteinExistence type="predicted"/>
<dbReference type="GO" id="GO:0000155">
    <property type="term" value="F:phosphorelay sensor kinase activity"/>
    <property type="evidence" value="ECO:0007669"/>
    <property type="project" value="InterPro"/>
</dbReference>
<organism evidence="3 4">
    <name type="scientific">Reichenbachiella faecimaris</name>
    <dbReference type="NCBI Taxonomy" id="692418"/>
    <lineage>
        <taxon>Bacteria</taxon>
        <taxon>Pseudomonadati</taxon>
        <taxon>Bacteroidota</taxon>
        <taxon>Cytophagia</taxon>
        <taxon>Cytophagales</taxon>
        <taxon>Reichenbachiellaceae</taxon>
        <taxon>Reichenbachiella</taxon>
    </lineage>
</organism>
<evidence type="ECO:0000313" key="4">
    <source>
        <dbReference type="Proteomes" id="UP000192472"/>
    </source>
</evidence>
<dbReference type="SUPFAM" id="SSF55874">
    <property type="entry name" value="ATPase domain of HSP90 chaperone/DNA topoisomerase II/histidine kinase"/>
    <property type="match status" value="1"/>
</dbReference>
<feature type="transmembrane region" description="Helical" evidence="1">
    <location>
        <begin position="82"/>
        <end position="107"/>
    </location>
</feature>
<dbReference type="RefSeq" id="WP_084373147.1">
    <property type="nucleotide sequence ID" value="NZ_FWYF01000002.1"/>
</dbReference>
<feature type="domain" description="Signal transduction histidine kinase internal region" evidence="2">
    <location>
        <begin position="155"/>
        <end position="233"/>
    </location>
</feature>
<dbReference type="InterPro" id="IPR010559">
    <property type="entry name" value="Sig_transdc_His_kin_internal"/>
</dbReference>
<evidence type="ECO:0000259" key="2">
    <source>
        <dbReference type="Pfam" id="PF06580"/>
    </source>
</evidence>